<keyword evidence="4" id="KW-1003">Cell membrane</keyword>
<name>A0A430A0L8_9ENTE</name>
<keyword evidence="5 8" id="KW-0812">Transmembrane</keyword>
<keyword evidence="10" id="KW-1185">Reference proteome</keyword>
<dbReference type="Gene3D" id="1.10.3470.10">
    <property type="entry name" value="ABC transporter involved in vitamin B12 uptake, BtuC"/>
    <property type="match status" value="1"/>
</dbReference>
<evidence type="ECO:0000256" key="3">
    <source>
        <dbReference type="ARBA" id="ARBA00022448"/>
    </source>
</evidence>
<evidence type="ECO:0000256" key="1">
    <source>
        <dbReference type="ARBA" id="ARBA00004651"/>
    </source>
</evidence>
<dbReference type="GO" id="GO:0022857">
    <property type="term" value="F:transmembrane transporter activity"/>
    <property type="evidence" value="ECO:0007669"/>
    <property type="project" value="InterPro"/>
</dbReference>
<evidence type="ECO:0000256" key="8">
    <source>
        <dbReference type="SAM" id="Phobius"/>
    </source>
</evidence>
<dbReference type="PANTHER" id="PTHR30472">
    <property type="entry name" value="FERRIC ENTEROBACTIN TRANSPORT SYSTEM PERMEASE PROTEIN"/>
    <property type="match status" value="1"/>
</dbReference>
<dbReference type="PANTHER" id="PTHR30472:SF19">
    <property type="entry name" value="PETROBACTIN IMPORT SYSTEM PERMEASE PROTEIN YCLO"/>
    <property type="match status" value="1"/>
</dbReference>
<comment type="similarity">
    <text evidence="2">Belongs to the binding-protein-dependent transport system permease family. FecCD subfamily.</text>
</comment>
<feature type="transmembrane region" description="Helical" evidence="8">
    <location>
        <begin position="137"/>
        <end position="163"/>
    </location>
</feature>
<feature type="transmembrane region" description="Helical" evidence="8">
    <location>
        <begin position="298"/>
        <end position="316"/>
    </location>
</feature>
<evidence type="ECO:0000256" key="6">
    <source>
        <dbReference type="ARBA" id="ARBA00022989"/>
    </source>
</evidence>
<feature type="transmembrane region" description="Helical" evidence="8">
    <location>
        <begin position="270"/>
        <end position="292"/>
    </location>
</feature>
<proteinExistence type="inferred from homology"/>
<organism evidence="9 10">
    <name type="scientific">Vagococcus vulneris</name>
    <dbReference type="NCBI Taxonomy" id="1977869"/>
    <lineage>
        <taxon>Bacteria</taxon>
        <taxon>Bacillati</taxon>
        <taxon>Bacillota</taxon>
        <taxon>Bacilli</taxon>
        <taxon>Lactobacillales</taxon>
        <taxon>Enterococcaceae</taxon>
        <taxon>Vagococcus</taxon>
    </lineage>
</organism>
<evidence type="ECO:0000256" key="2">
    <source>
        <dbReference type="ARBA" id="ARBA00007935"/>
    </source>
</evidence>
<evidence type="ECO:0000313" key="10">
    <source>
        <dbReference type="Proteomes" id="UP000287857"/>
    </source>
</evidence>
<feature type="transmembrane region" description="Helical" evidence="8">
    <location>
        <begin position="49"/>
        <end position="66"/>
    </location>
</feature>
<dbReference type="RefSeq" id="WP_125983393.1">
    <property type="nucleotide sequence ID" value="NZ_NGJS01000003.1"/>
</dbReference>
<dbReference type="GO" id="GO:0033214">
    <property type="term" value="P:siderophore-iron import into cell"/>
    <property type="evidence" value="ECO:0007669"/>
    <property type="project" value="TreeGrafter"/>
</dbReference>
<feature type="transmembrane region" description="Helical" evidence="8">
    <location>
        <begin position="112"/>
        <end position="131"/>
    </location>
</feature>
<feature type="transmembrane region" description="Helical" evidence="8">
    <location>
        <begin position="184"/>
        <end position="204"/>
    </location>
</feature>
<accession>A0A430A0L8</accession>
<dbReference type="InterPro" id="IPR037294">
    <property type="entry name" value="ABC_BtuC-like"/>
</dbReference>
<evidence type="ECO:0000256" key="4">
    <source>
        <dbReference type="ARBA" id="ARBA00022475"/>
    </source>
</evidence>
<sequence>MRLNDLKQPSLPLKILFLVGLTIACIGLFLTYQTYGNWEFALLLRGKKLAAFVLVGLLTACATISFQTLTHNQFLTPSILGFDSLYVLIQTVLYFFFGSMTGFLVEHRGSFFLMNVSLMVLISVMLFTFLLKREQHNLFLLLMIGMILGTLFRSISTFLQVAMDPNEYDKLQGKLFASFNNVDVDLVVKLLPVIAIIFICYLLLASRLDVLHLGVDQAINLGLNVSRLRMILLVLISLSVAISTALIGPITFLGFIVANISYRWLATFRHIYLFIGGTLLSIFMLVAGQFLVEQVFHMNTTLSVVIEFSGGLYFIWKIIKERGGS</sequence>
<dbReference type="CDD" id="cd06550">
    <property type="entry name" value="TM_ABC_iron-siderophores_like"/>
    <property type="match status" value="1"/>
</dbReference>
<reference evidence="9 10" key="1">
    <citation type="submission" date="2017-05" db="EMBL/GenBank/DDBJ databases">
        <title>Vagococcus spp. assemblies.</title>
        <authorList>
            <person name="Gulvik C.A."/>
        </authorList>
    </citation>
    <scope>NUCLEOTIDE SEQUENCE [LARGE SCALE GENOMIC DNA]</scope>
    <source>
        <strain evidence="9 10">SS1995</strain>
    </source>
</reference>
<dbReference type="Pfam" id="PF01032">
    <property type="entry name" value="FecCD"/>
    <property type="match status" value="1"/>
</dbReference>
<comment type="caution">
    <text evidence="9">The sequence shown here is derived from an EMBL/GenBank/DDBJ whole genome shotgun (WGS) entry which is preliminary data.</text>
</comment>
<evidence type="ECO:0000313" key="9">
    <source>
        <dbReference type="EMBL" id="RST99862.1"/>
    </source>
</evidence>
<keyword evidence="6 8" id="KW-1133">Transmembrane helix</keyword>
<dbReference type="OrthoDB" id="9796260at2"/>
<dbReference type="InterPro" id="IPR000522">
    <property type="entry name" value="ABC_transptr_permease_BtuC"/>
</dbReference>
<dbReference type="AlphaFoldDB" id="A0A430A0L8"/>
<dbReference type="GO" id="GO:0005886">
    <property type="term" value="C:plasma membrane"/>
    <property type="evidence" value="ECO:0007669"/>
    <property type="project" value="UniProtKB-SubCell"/>
</dbReference>
<dbReference type="EMBL" id="NGJS01000003">
    <property type="protein sequence ID" value="RST99862.1"/>
    <property type="molecule type" value="Genomic_DNA"/>
</dbReference>
<keyword evidence="3" id="KW-0813">Transport</keyword>
<gene>
    <name evidence="9" type="ORF">CBF37_03835</name>
</gene>
<dbReference type="SUPFAM" id="SSF81345">
    <property type="entry name" value="ABC transporter involved in vitamin B12 uptake, BtuC"/>
    <property type="match status" value="1"/>
</dbReference>
<comment type="subcellular location">
    <subcellularLocation>
        <location evidence="1">Cell membrane</location>
        <topology evidence="1">Multi-pass membrane protein</topology>
    </subcellularLocation>
</comment>
<dbReference type="PROSITE" id="PS51257">
    <property type="entry name" value="PROKAR_LIPOPROTEIN"/>
    <property type="match status" value="1"/>
</dbReference>
<evidence type="ECO:0000256" key="7">
    <source>
        <dbReference type="ARBA" id="ARBA00023136"/>
    </source>
</evidence>
<feature type="transmembrane region" description="Helical" evidence="8">
    <location>
        <begin position="15"/>
        <end position="37"/>
    </location>
</feature>
<keyword evidence="7 8" id="KW-0472">Membrane</keyword>
<dbReference type="Proteomes" id="UP000287857">
    <property type="component" value="Unassembled WGS sequence"/>
</dbReference>
<feature type="transmembrane region" description="Helical" evidence="8">
    <location>
        <begin position="230"/>
        <end position="258"/>
    </location>
</feature>
<protein>
    <submittedName>
        <fullName evidence="9">Iron ABC transporter permease</fullName>
    </submittedName>
</protein>
<feature type="transmembrane region" description="Helical" evidence="8">
    <location>
        <begin position="86"/>
        <end position="105"/>
    </location>
</feature>
<evidence type="ECO:0000256" key="5">
    <source>
        <dbReference type="ARBA" id="ARBA00022692"/>
    </source>
</evidence>